<dbReference type="SUPFAM" id="SSF52540">
    <property type="entry name" value="P-loop containing nucleoside triphosphate hydrolases"/>
    <property type="match status" value="1"/>
</dbReference>
<dbReference type="Gene3D" id="3.40.50.300">
    <property type="entry name" value="P-loop containing nucleotide triphosphate hydrolases"/>
    <property type="match status" value="1"/>
</dbReference>
<dbReference type="AlphaFoldDB" id="T0ZDW8"/>
<dbReference type="GO" id="GO:0016787">
    <property type="term" value="F:hydrolase activity"/>
    <property type="evidence" value="ECO:0007669"/>
    <property type="project" value="UniProtKB-KW"/>
</dbReference>
<dbReference type="GO" id="GO:0003678">
    <property type="term" value="F:DNA helicase activity"/>
    <property type="evidence" value="ECO:0007669"/>
    <property type="project" value="TreeGrafter"/>
</dbReference>
<dbReference type="PANTHER" id="PTHR47964:SF1">
    <property type="entry name" value="ATP-DEPENDENT DNA HELICASE HOMOLOG RECG, CHLOROPLASTIC"/>
    <property type="match status" value="1"/>
</dbReference>
<keyword evidence="1" id="KW-0378">Hydrolase</keyword>
<reference evidence="3" key="1">
    <citation type="submission" date="2013-08" db="EMBL/GenBank/DDBJ databases">
        <authorList>
            <person name="Mendez C."/>
            <person name="Richter M."/>
            <person name="Ferrer M."/>
            <person name="Sanchez J."/>
        </authorList>
    </citation>
    <scope>NUCLEOTIDE SEQUENCE</scope>
</reference>
<keyword evidence="2 3" id="KW-0347">Helicase</keyword>
<dbReference type="InterPro" id="IPR027417">
    <property type="entry name" value="P-loop_NTPase"/>
</dbReference>
<organism evidence="3">
    <name type="scientific">mine drainage metagenome</name>
    <dbReference type="NCBI Taxonomy" id="410659"/>
    <lineage>
        <taxon>unclassified sequences</taxon>
        <taxon>metagenomes</taxon>
        <taxon>ecological metagenomes</taxon>
    </lineage>
</organism>
<name>T0ZDW8_9ZZZZ</name>
<evidence type="ECO:0000256" key="2">
    <source>
        <dbReference type="ARBA" id="ARBA00022806"/>
    </source>
</evidence>
<dbReference type="InterPro" id="IPR047112">
    <property type="entry name" value="RecG/Mfd"/>
</dbReference>
<comment type="caution">
    <text evidence="3">The sequence shown here is derived from an EMBL/GenBank/DDBJ whole genome shotgun (WGS) entry which is preliminary data.</text>
</comment>
<sequence length="62" mass="6722">QHARNFRAWFEPLGLPVALLSGTQPARTRRSALEAVASGEVRLAVGTHALFQEGSHSRTSHS</sequence>
<feature type="non-terminal residue" evidence="3">
    <location>
        <position position="1"/>
    </location>
</feature>
<evidence type="ECO:0000313" key="3">
    <source>
        <dbReference type="EMBL" id="EQD42427.1"/>
    </source>
</evidence>
<dbReference type="EMBL" id="AUZZ01007450">
    <property type="protein sequence ID" value="EQD42427.1"/>
    <property type="molecule type" value="Genomic_DNA"/>
</dbReference>
<proteinExistence type="predicted"/>
<protein>
    <submittedName>
        <fullName evidence="3">ATP-dependent DNA helicase RecG</fullName>
    </submittedName>
</protein>
<evidence type="ECO:0000256" key="1">
    <source>
        <dbReference type="ARBA" id="ARBA00022801"/>
    </source>
</evidence>
<dbReference type="GO" id="GO:0006281">
    <property type="term" value="P:DNA repair"/>
    <property type="evidence" value="ECO:0007669"/>
    <property type="project" value="InterPro"/>
</dbReference>
<gene>
    <name evidence="3" type="ORF">B2A_10333</name>
</gene>
<keyword evidence="2 3" id="KW-0547">Nucleotide-binding</keyword>
<reference evidence="3" key="2">
    <citation type="journal article" date="2014" name="ISME J.">
        <title>Microbial stratification in low pH oxic and suboxic macroscopic growths along an acid mine drainage.</title>
        <authorList>
            <person name="Mendez-Garcia C."/>
            <person name="Mesa V."/>
            <person name="Sprenger R.R."/>
            <person name="Richter M."/>
            <person name="Diez M.S."/>
            <person name="Solano J."/>
            <person name="Bargiela R."/>
            <person name="Golyshina O.V."/>
            <person name="Manteca A."/>
            <person name="Ramos J.L."/>
            <person name="Gallego J.R."/>
            <person name="Llorente I."/>
            <person name="Martins Dos Santos V.A."/>
            <person name="Jensen O.N."/>
            <person name="Pelaez A.I."/>
            <person name="Sanchez J."/>
            <person name="Ferrer M."/>
        </authorList>
    </citation>
    <scope>NUCLEOTIDE SEQUENCE</scope>
</reference>
<accession>T0ZDW8</accession>
<keyword evidence="2 3" id="KW-0067">ATP-binding</keyword>
<dbReference type="PANTHER" id="PTHR47964">
    <property type="entry name" value="ATP-DEPENDENT DNA HELICASE HOMOLOG RECG, CHLOROPLASTIC"/>
    <property type="match status" value="1"/>
</dbReference>